<dbReference type="FunFam" id="2.170.130.10:FF:000009">
    <property type="entry name" value="SusC/RagA family TonB-linked outer membrane protein"/>
    <property type="match status" value="1"/>
</dbReference>
<dbReference type="InterPro" id="IPR037066">
    <property type="entry name" value="Plug_dom_sf"/>
</dbReference>
<dbReference type="InterPro" id="IPR008969">
    <property type="entry name" value="CarboxyPept-like_regulatory"/>
</dbReference>
<dbReference type="SUPFAM" id="SSF56935">
    <property type="entry name" value="Porins"/>
    <property type="match status" value="1"/>
</dbReference>
<comment type="caution">
    <text evidence="9">The sequence shown here is derived from an EMBL/GenBank/DDBJ whole genome shotgun (WGS) entry which is preliminary data.</text>
</comment>
<dbReference type="SMART" id="SM00965">
    <property type="entry name" value="STN"/>
    <property type="match status" value="1"/>
</dbReference>
<dbReference type="STRING" id="1203610.HMPREF1536_02229"/>
<keyword evidence="3 7" id="KW-1134">Transmembrane beta strand</keyword>
<evidence type="ECO:0000256" key="1">
    <source>
        <dbReference type="ARBA" id="ARBA00004571"/>
    </source>
</evidence>
<evidence type="ECO:0000313" key="10">
    <source>
        <dbReference type="Proteomes" id="UP000033035"/>
    </source>
</evidence>
<dbReference type="Pfam" id="PF13715">
    <property type="entry name" value="CarbopepD_reg_2"/>
    <property type="match status" value="1"/>
</dbReference>
<dbReference type="PATRIC" id="fig|1203610.3.peg.2287"/>
<evidence type="ECO:0000256" key="6">
    <source>
        <dbReference type="ARBA" id="ARBA00023237"/>
    </source>
</evidence>
<dbReference type="InterPro" id="IPR011662">
    <property type="entry name" value="Secretin/TonB_short_N"/>
</dbReference>
<evidence type="ECO:0000256" key="7">
    <source>
        <dbReference type="PROSITE-ProRule" id="PRU01360"/>
    </source>
</evidence>
<dbReference type="EMBL" id="AQHW01000014">
    <property type="protein sequence ID" value="KKB56593.1"/>
    <property type="molecule type" value="Genomic_DNA"/>
</dbReference>
<protein>
    <submittedName>
        <fullName evidence="9">SusC/RagA family TonB-linked outer membrane protein</fullName>
    </submittedName>
</protein>
<dbReference type="Pfam" id="PF07715">
    <property type="entry name" value="Plug"/>
    <property type="match status" value="1"/>
</dbReference>
<evidence type="ECO:0000256" key="5">
    <source>
        <dbReference type="ARBA" id="ARBA00023136"/>
    </source>
</evidence>
<dbReference type="PROSITE" id="PS52016">
    <property type="entry name" value="TONB_DEPENDENT_REC_3"/>
    <property type="match status" value="1"/>
</dbReference>
<reference evidence="9 10" key="1">
    <citation type="submission" date="2013-04" db="EMBL/GenBank/DDBJ databases">
        <title>The Genome Sequence of Parabacteroides gordonii DSM 23371.</title>
        <authorList>
            <consortium name="The Broad Institute Genomics Platform"/>
            <person name="Earl A."/>
            <person name="Ward D."/>
            <person name="Feldgarden M."/>
            <person name="Gevers D."/>
            <person name="Martens E."/>
            <person name="Sakamoto M."/>
            <person name="Benno Y."/>
            <person name="Suzuki N."/>
            <person name="Matsunaga N."/>
            <person name="Koshihara K."/>
            <person name="Seki M."/>
            <person name="Komiya H."/>
            <person name="Walker B."/>
            <person name="Young S."/>
            <person name="Zeng Q."/>
            <person name="Gargeya S."/>
            <person name="Fitzgerald M."/>
            <person name="Haas B."/>
            <person name="Abouelleil A."/>
            <person name="Allen A.W."/>
            <person name="Alvarado L."/>
            <person name="Arachchi H.M."/>
            <person name="Berlin A.M."/>
            <person name="Chapman S.B."/>
            <person name="Gainer-Dewar J."/>
            <person name="Goldberg J."/>
            <person name="Griggs A."/>
            <person name="Gujja S."/>
            <person name="Hansen M."/>
            <person name="Howarth C."/>
            <person name="Imamovic A."/>
            <person name="Ireland A."/>
            <person name="Larimer J."/>
            <person name="McCowan C."/>
            <person name="Murphy C."/>
            <person name="Pearson M."/>
            <person name="Poon T.W."/>
            <person name="Priest M."/>
            <person name="Roberts A."/>
            <person name="Saif S."/>
            <person name="Shea T."/>
            <person name="Sisk P."/>
            <person name="Sykes S."/>
            <person name="Wortman J."/>
            <person name="Nusbaum C."/>
            <person name="Birren B."/>
        </authorList>
    </citation>
    <scope>NUCLEOTIDE SEQUENCE [LARGE SCALE GENOMIC DNA]</scope>
    <source>
        <strain evidence="9 10">MS-1</strain>
    </source>
</reference>
<evidence type="ECO:0000256" key="3">
    <source>
        <dbReference type="ARBA" id="ARBA00022452"/>
    </source>
</evidence>
<dbReference type="SUPFAM" id="SSF49464">
    <property type="entry name" value="Carboxypeptidase regulatory domain-like"/>
    <property type="match status" value="1"/>
</dbReference>
<dbReference type="AlphaFoldDB" id="A0A0F5JFW6"/>
<evidence type="ECO:0000259" key="8">
    <source>
        <dbReference type="SMART" id="SM00965"/>
    </source>
</evidence>
<keyword evidence="6 7" id="KW-0998">Cell outer membrane</keyword>
<name>A0A0F5JFW6_9BACT</name>
<dbReference type="InterPro" id="IPR023997">
    <property type="entry name" value="TonB-dep_OMP_SusC/RagA_CS"/>
</dbReference>
<keyword evidence="4 7" id="KW-0812">Transmembrane</keyword>
<dbReference type="NCBIfam" id="TIGR04056">
    <property type="entry name" value="OMP_RagA_SusC"/>
    <property type="match status" value="1"/>
</dbReference>
<proteinExistence type="inferred from homology"/>
<sequence>MKLFKLRKGNYARCLLKSFRIMKLSVVFSFLLAAQLYAGVSYSQTTSLSLSLKNVTVEQALDQIEKETGFSFLFRDNTVDVNRIVNLKVNRGDINHILSQIFKNTNVEYQIVDKQIILSEKAMTASVQQQNRTITGIVTDNLGEPIIGANITIKGTTIGTVTDIDGNFSLEVPASATITISYIGYLTKDIPVGNNSRIAVKLAEDTQNLDEVVVVGYGVQKKSDLTGSVSNIKSEKLMERPATTVEQALAGRVAGVNVSTNSGRPGGRTSIQIRGYSSINATSNPLYVVDGVVWEGGGLDAINPNDIESIDVLKDASSTAIYGTRGSNGVIIVTTKKGKLGQKPTISYDANLSVSKLARKIDVLNAEEFMSVWDTGYKNAEKFDPEGWKSGKYTSFSPEYVREHYKVGNTYGNRELFDANGKPLYDTDWQDEATRVAISQNHNLSFTGGTEKTSYAAFLNYTDDQGILKSTYKKRFSGRLNLDTKVKDWLKVGTMLSFSDIRESFQDQEQGSGNIPRTMIETTPIIPVKWADGTFARPADFAGMEDADTPASLASELKWLNKSAVFNGNVYANITFMKGLEFKTTLGASNTDWHEFIFAPTTISLRTGMGKNKANVNSERRRFWQWENHLTYSTVIAEDHSINAMIGAEYQKYHRSRMEQTGADLSDDFFSWNNLGQAKTQSIASSYLGWQMESYFARINYNLKNRYLLTVTGRVDGSSKFGKNNKYAFFPSAALGWRVIDEAFMENTKDWMSNLKLRLSYGLTGNSDIGQYRSLAMLGSTTYTFGGERAPGMVIGELANPDLKWEKTEQWNVGVDMGVLDNRISMELDFFLKKTRDLLYEAPVPATSGKRAMMSNIGSMENKGIELTLNTVNIKTNDFQWSSSFNISFLKNEITQLGVNNEDKLVDPDFLGKNVILRVGEPVGSFWGYKLLGTWGTNEADEAAKYGKKPGDLKHEDLNHDNQINDADKQIIGRGTPDFYGTFNNYLQYKNFDFSLELQYSVGADVLNNTNHSSEDRTSIANSKKTVLNAWTEENQNTPIAQTRLASAGYTTLIDSHKVENGSFLRGKNISIGYSLPTTLINKIGFSKLRVSFSAQNFFLITSYSGYDPEVSTWDTGFSQNIQFYDYPKARSYTFGLSAIF</sequence>
<organism evidence="9 10">
    <name type="scientific">Parabacteroides gordonii MS-1 = DSM 23371</name>
    <dbReference type="NCBI Taxonomy" id="1203610"/>
    <lineage>
        <taxon>Bacteria</taxon>
        <taxon>Pseudomonadati</taxon>
        <taxon>Bacteroidota</taxon>
        <taxon>Bacteroidia</taxon>
        <taxon>Bacteroidales</taxon>
        <taxon>Tannerellaceae</taxon>
        <taxon>Parabacteroides</taxon>
    </lineage>
</organism>
<dbReference type="NCBIfam" id="TIGR04057">
    <property type="entry name" value="SusC_RagA_signa"/>
    <property type="match status" value="1"/>
</dbReference>
<keyword evidence="10" id="KW-1185">Reference proteome</keyword>
<dbReference type="InterPro" id="IPR039426">
    <property type="entry name" value="TonB-dep_rcpt-like"/>
</dbReference>
<comment type="similarity">
    <text evidence="7">Belongs to the TonB-dependent receptor family.</text>
</comment>
<dbReference type="InterPro" id="IPR012910">
    <property type="entry name" value="Plug_dom"/>
</dbReference>
<dbReference type="Gene3D" id="2.40.170.20">
    <property type="entry name" value="TonB-dependent receptor, beta-barrel domain"/>
    <property type="match status" value="1"/>
</dbReference>
<gene>
    <name evidence="9" type="ORF">HMPREF1536_02229</name>
</gene>
<dbReference type="HOGENOM" id="CLU_004317_0_2_10"/>
<dbReference type="Proteomes" id="UP000033035">
    <property type="component" value="Unassembled WGS sequence"/>
</dbReference>
<dbReference type="Gene3D" id="2.60.40.1120">
    <property type="entry name" value="Carboxypeptidase-like, regulatory domain"/>
    <property type="match status" value="1"/>
</dbReference>
<keyword evidence="2 7" id="KW-0813">Transport</keyword>
<evidence type="ECO:0000256" key="4">
    <source>
        <dbReference type="ARBA" id="ARBA00022692"/>
    </source>
</evidence>
<dbReference type="InterPro" id="IPR023996">
    <property type="entry name" value="TonB-dep_OMP_SusC/RagA"/>
</dbReference>
<dbReference type="InterPro" id="IPR036942">
    <property type="entry name" value="Beta-barrel_TonB_sf"/>
</dbReference>
<evidence type="ECO:0000256" key="2">
    <source>
        <dbReference type="ARBA" id="ARBA00022448"/>
    </source>
</evidence>
<evidence type="ECO:0000313" key="9">
    <source>
        <dbReference type="EMBL" id="KKB56593.1"/>
    </source>
</evidence>
<dbReference type="Pfam" id="PF07660">
    <property type="entry name" value="STN"/>
    <property type="match status" value="1"/>
</dbReference>
<dbReference type="Gene3D" id="2.170.130.10">
    <property type="entry name" value="TonB-dependent receptor, plug domain"/>
    <property type="match status" value="1"/>
</dbReference>
<accession>A0A0F5JFW6</accession>
<comment type="subcellular location">
    <subcellularLocation>
        <location evidence="1 7">Cell outer membrane</location>
        <topology evidence="1 7">Multi-pass membrane protein</topology>
    </subcellularLocation>
</comment>
<keyword evidence="5 7" id="KW-0472">Membrane</keyword>
<dbReference type="FunFam" id="2.60.40.1120:FF:000003">
    <property type="entry name" value="Outer membrane protein Omp121"/>
    <property type="match status" value="1"/>
</dbReference>
<feature type="domain" description="Secretin/TonB short N-terminal" evidence="8">
    <location>
        <begin position="70"/>
        <end position="121"/>
    </location>
</feature>
<dbReference type="GO" id="GO:0009279">
    <property type="term" value="C:cell outer membrane"/>
    <property type="evidence" value="ECO:0007669"/>
    <property type="project" value="UniProtKB-SubCell"/>
</dbReference>